<feature type="domain" description="Peptidase M61 N-terminal" evidence="2">
    <location>
        <begin position="3"/>
        <end position="164"/>
    </location>
</feature>
<dbReference type="PIRSF" id="PIRSF016493">
    <property type="entry name" value="Glycyl_aminpptds"/>
    <property type="match status" value="1"/>
</dbReference>
<sequence>MEYLIYRNNPHNQFVQIQLTIQCAANSTYELQLPSWRPGRYEITNYAQKIKGFAISSLEGPAHWNKKSKDLWVFQTQEAGPYTVSYEFHASQMDAGGSWSDDEQLYLNFINCCFEVKGLEKEQVIVHLQLPESFEIATALPKIDTCIFQADNFQHLVDSPVIASPSLKHYSYQVQASNFHLWFQGEIHFDIPQLIKKFEAFTLKQIRAFEEFPAEDYHFLFQLLPYKHYHGVEHQFSTVITFGPAESLEQNENMDEFFGVSCHELYHFWNVCRIRPKELLPYDFSKETYFDTGVVAEGVTTYMGDLFLLKSGYFTLEGFLANMEKQLNREFSSFGWQNQSISASSWDLWLDGYKAGIPEKKVSIYNRGTLLSTILDLMLLEKGSSLHEVMKEMWLKFGKSNKGYTMQDYQQIIADLHGNKEIIADFFKKYVGGTEDIFPLLCKEMATINITVKSMPHSQVLAANWGIITLADGTITKIHPECPAYTSLMQGDKINTINKKAFAQDDVIENEVIKLDIFRFGRKVHCQLPASVRSYYHEYLLVPGESNEKRDKWSS</sequence>
<dbReference type="Gene3D" id="2.60.40.3650">
    <property type="match status" value="1"/>
</dbReference>
<organism evidence="3 4">
    <name type="scientific">Echinicola strongylocentroti</name>
    <dbReference type="NCBI Taxonomy" id="1795355"/>
    <lineage>
        <taxon>Bacteria</taxon>
        <taxon>Pseudomonadati</taxon>
        <taxon>Bacteroidota</taxon>
        <taxon>Cytophagia</taxon>
        <taxon>Cytophagales</taxon>
        <taxon>Cyclobacteriaceae</taxon>
        <taxon>Echinicola</taxon>
    </lineage>
</organism>
<gene>
    <name evidence="3" type="ORF">DN752_14900</name>
</gene>
<dbReference type="EMBL" id="CP030041">
    <property type="protein sequence ID" value="AWW31311.1"/>
    <property type="molecule type" value="Genomic_DNA"/>
</dbReference>
<evidence type="ECO:0000259" key="2">
    <source>
        <dbReference type="Pfam" id="PF17899"/>
    </source>
</evidence>
<dbReference type="Proteomes" id="UP000248688">
    <property type="component" value="Chromosome"/>
</dbReference>
<dbReference type="InterPro" id="IPR040756">
    <property type="entry name" value="Peptidase_M61_N"/>
</dbReference>
<name>A0A2Z4IJK7_9BACT</name>
<dbReference type="Pfam" id="PF17899">
    <property type="entry name" value="Peptidase_M61_N"/>
    <property type="match status" value="1"/>
</dbReference>
<accession>A0A2Z4IJK7</accession>
<dbReference type="KEGG" id="est:DN752_14900"/>
<dbReference type="OrthoDB" id="9778516at2"/>
<dbReference type="InterPro" id="IPR027268">
    <property type="entry name" value="Peptidase_M4/M1_CTD_sf"/>
</dbReference>
<evidence type="ECO:0000259" key="1">
    <source>
        <dbReference type="Pfam" id="PF05299"/>
    </source>
</evidence>
<proteinExistence type="predicted"/>
<feature type="domain" description="Peptidase M61 catalytic" evidence="1">
    <location>
        <begin position="257"/>
        <end position="371"/>
    </location>
</feature>
<dbReference type="Gene3D" id="1.10.390.10">
    <property type="entry name" value="Neutral Protease Domain 2"/>
    <property type="match status" value="1"/>
</dbReference>
<dbReference type="Pfam" id="PF05299">
    <property type="entry name" value="Peptidase_M61"/>
    <property type="match status" value="1"/>
</dbReference>
<dbReference type="InterPro" id="IPR024191">
    <property type="entry name" value="Peptidase_M61"/>
</dbReference>
<dbReference type="AlphaFoldDB" id="A0A2Z4IJK7"/>
<protein>
    <submittedName>
        <fullName evidence="3">M61 family peptidase</fullName>
    </submittedName>
</protein>
<reference evidence="3 4" key="1">
    <citation type="submission" date="2018-06" db="EMBL/GenBank/DDBJ databases">
        <title>Echinicola strongylocentroti sp. nov., isolated from a sea urchin Strongylocentrotus intermedius.</title>
        <authorList>
            <person name="Bae S.S."/>
        </authorList>
    </citation>
    <scope>NUCLEOTIDE SEQUENCE [LARGE SCALE GENOMIC DNA]</scope>
    <source>
        <strain evidence="3 4">MEBiC08714</strain>
    </source>
</reference>
<evidence type="ECO:0000313" key="4">
    <source>
        <dbReference type="Proteomes" id="UP000248688"/>
    </source>
</evidence>
<keyword evidence="4" id="KW-1185">Reference proteome</keyword>
<dbReference type="InterPro" id="IPR007963">
    <property type="entry name" value="Peptidase_M61_catalytic"/>
</dbReference>
<dbReference type="RefSeq" id="WP_112784687.1">
    <property type="nucleotide sequence ID" value="NZ_CP030041.1"/>
</dbReference>
<evidence type="ECO:0000313" key="3">
    <source>
        <dbReference type="EMBL" id="AWW31311.1"/>
    </source>
</evidence>